<evidence type="ECO:0000259" key="4">
    <source>
        <dbReference type="SMART" id="SM00644"/>
    </source>
</evidence>
<evidence type="ECO:0000256" key="2">
    <source>
        <dbReference type="SAM" id="MobiDB-lite"/>
    </source>
</evidence>
<evidence type="ECO:0000256" key="3">
    <source>
        <dbReference type="SAM" id="SignalP"/>
    </source>
</evidence>
<feature type="chain" id="PRO_5046275043" evidence="3">
    <location>
        <begin position="34"/>
        <end position="544"/>
    </location>
</feature>
<proteinExistence type="inferred from homology"/>
<reference evidence="6 7" key="1">
    <citation type="submission" date="2021-02" db="EMBL/GenBank/DDBJ databases">
        <title>Streptomyces spirodelae sp. nov., isolated from duckweed.</title>
        <authorList>
            <person name="Saimee Y."/>
            <person name="Duangmal K."/>
        </authorList>
    </citation>
    <scope>NUCLEOTIDE SEQUENCE [LARGE SCALE GENOMIC DNA]</scope>
    <source>
        <strain evidence="6 7">DSM 42105</strain>
    </source>
</reference>
<feature type="compositionally biased region" description="Low complexity" evidence="2">
    <location>
        <begin position="254"/>
        <end position="292"/>
    </location>
</feature>
<dbReference type="CDD" id="cd06583">
    <property type="entry name" value="PGRP"/>
    <property type="match status" value="1"/>
</dbReference>
<keyword evidence="3" id="KW-0732">Signal</keyword>
<dbReference type="SMART" id="SM00644">
    <property type="entry name" value="Ami_2"/>
    <property type="match status" value="1"/>
</dbReference>
<gene>
    <name evidence="6" type="ORF">JW613_14635</name>
</gene>
<dbReference type="SMART" id="SM00701">
    <property type="entry name" value="PGRP"/>
    <property type="match status" value="1"/>
</dbReference>
<dbReference type="InterPro" id="IPR002502">
    <property type="entry name" value="Amidase_domain"/>
</dbReference>
<feature type="domain" description="Peptidoglycan recognition protein family" evidence="5">
    <location>
        <begin position="350"/>
        <end position="498"/>
    </location>
</feature>
<dbReference type="Proteomes" id="UP000721954">
    <property type="component" value="Unassembled WGS sequence"/>
</dbReference>
<sequence length="544" mass="55610">MPMIMGMRANLAQSIGVASAAALLLPLAPLATAAALSPSAPTSPSSPSSRSAASSPDEIPGHTQSLSFGDAAAEPPGTRAPGEARTSVRLAARTVRPYSLLGVVWDSADQPLPGRVEVRTRDADTGRWSAWRQLDVHPSGAGRTGEGAGARGATAPLWVGASDGVEARVLLERTDADPALPEGLRLELVDPGPGGTASGETADPSQAPDAAEPAKPAEPTRRPGADKAPDPGQVPDPDKAPGTGSEPGTGAGPDTGTETGPGTDTGAGTDTRPGADTGPGTDTRPGTDPGVGTDTGAGTDPGTGGGTDAGAEAGGAGGQAEAGAAVLPALSKEATRKQYPTAESFVGPRPRIVTRKGWGADEKLRESGHAYTKTVKAAFVHHTAMTNHYKCGQAPSIIRAMYRYHVKSSKWRDIGYNFLVDKCGTIYEGRAGGVAKPVMGAHTYGFNTNTTGIAVLGSYDKTEPSKRAVDAIARLTGWKLGLFGVDPAGKTWLKSGGGKFKKGRKIRFHTVSGHKDGYVTECPGARLYGKLGEIRTAAARLQGR</sequence>
<evidence type="ECO:0000256" key="1">
    <source>
        <dbReference type="ARBA" id="ARBA00007553"/>
    </source>
</evidence>
<accession>A0ABS3XW35</accession>
<evidence type="ECO:0000259" key="5">
    <source>
        <dbReference type="SMART" id="SM00701"/>
    </source>
</evidence>
<comment type="similarity">
    <text evidence="1">Belongs to the N-acetylmuramoyl-L-alanine amidase 2 family.</text>
</comment>
<feature type="compositionally biased region" description="Basic and acidic residues" evidence="2">
    <location>
        <begin position="218"/>
        <end position="229"/>
    </location>
</feature>
<evidence type="ECO:0000313" key="7">
    <source>
        <dbReference type="Proteomes" id="UP000721954"/>
    </source>
</evidence>
<comment type="caution">
    <text evidence="6">The sequence shown here is derived from an EMBL/GenBank/DDBJ whole genome shotgun (WGS) entry which is preliminary data.</text>
</comment>
<name>A0ABS3XW35_9ACTN</name>
<dbReference type="InterPro" id="IPR036505">
    <property type="entry name" value="Amidase/PGRP_sf"/>
</dbReference>
<dbReference type="PANTHER" id="PTHR11022:SF41">
    <property type="entry name" value="PEPTIDOGLYCAN-RECOGNITION PROTEIN LC-RELATED"/>
    <property type="match status" value="1"/>
</dbReference>
<dbReference type="EMBL" id="JAFFZM010000008">
    <property type="protein sequence ID" value="MBO8199523.1"/>
    <property type="molecule type" value="Genomic_DNA"/>
</dbReference>
<feature type="region of interest" description="Disordered" evidence="2">
    <location>
        <begin position="181"/>
        <end position="320"/>
    </location>
</feature>
<keyword evidence="7" id="KW-1185">Reference proteome</keyword>
<organism evidence="6 7">
    <name type="scientific">Streptomyces smyrnaeus</name>
    <dbReference type="NCBI Taxonomy" id="1387713"/>
    <lineage>
        <taxon>Bacteria</taxon>
        <taxon>Bacillati</taxon>
        <taxon>Actinomycetota</taxon>
        <taxon>Actinomycetes</taxon>
        <taxon>Kitasatosporales</taxon>
        <taxon>Streptomycetaceae</taxon>
        <taxon>Streptomyces</taxon>
    </lineage>
</organism>
<protein>
    <submittedName>
        <fullName evidence="6">N-acetylmuramoyl-L-alanine amidase</fullName>
    </submittedName>
</protein>
<feature type="region of interest" description="Disordered" evidence="2">
    <location>
        <begin position="35"/>
        <end position="86"/>
    </location>
</feature>
<feature type="signal peptide" evidence="3">
    <location>
        <begin position="1"/>
        <end position="33"/>
    </location>
</feature>
<feature type="compositionally biased region" description="Gly residues" evidence="2">
    <location>
        <begin position="293"/>
        <end position="320"/>
    </location>
</feature>
<dbReference type="InterPro" id="IPR006619">
    <property type="entry name" value="PGRP_domain_met/bac"/>
</dbReference>
<feature type="compositionally biased region" description="Low complexity" evidence="2">
    <location>
        <begin position="35"/>
        <end position="56"/>
    </location>
</feature>
<dbReference type="PANTHER" id="PTHR11022">
    <property type="entry name" value="PEPTIDOGLYCAN RECOGNITION PROTEIN"/>
    <property type="match status" value="1"/>
</dbReference>
<dbReference type="InterPro" id="IPR015510">
    <property type="entry name" value="PGRP"/>
</dbReference>
<dbReference type="Gene3D" id="3.40.80.10">
    <property type="entry name" value="Peptidoglycan recognition protein-like"/>
    <property type="match status" value="1"/>
</dbReference>
<dbReference type="SUPFAM" id="SSF55846">
    <property type="entry name" value="N-acetylmuramoyl-L-alanine amidase-like"/>
    <property type="match status" value="1"/>
</dbReference>
<feature type="domain" description="N-acetylmuramoyl-L-alanine amidase" evidence="4">
    <location>
        <begin position="363"/>
        <end position="524"/>
    </location>
</feature>
<evidence type="ECO:0000313" key="6">
    <source>
        <dbReference type="EMBL" id="MBO8199523.1"/>
    </source>
</evidence>
<dbReference type="Pfam" id="PF01510">
    <property type="entry name" value="Amidase_2"/>
    <property type="match status" value="1"/>
</dbReference>